<feature type="active site" description="Proton acceptor" evidence="7">
    <location>
        <position position="290"/>
    </location>
</feature>
<evidence type="ECO:0000256" key="1">
    <source>
        <dbReference type="ARBA" id="ARBA00004811"/>
    </source>
</evidence>
<evidence type="ECO:0000256" key="7">
    <source>
        <dbReference type="HAMAP-Rule" id="MF_00210"/>
    </source>
</evidence>
<keyword evidence="4 7" id="KW-0808">Transferase</keyword>
<dbReference type="PROSITE" id="PS00885">
    <property type="entry name" value="EPSP_SYNTHASE_2"/>
    <property type="match status" value="1"/>
</dbReference>
<comment type="catalytic activity">
    <reaction evidence="6">
        <text>3-phosphoshikimate + phosphoenolpyruvate = 5-O-(1-carboxyvinyl)-3-phosphoshikimate + phosphate</text>
        <dbReference type="Rhea" id="RHEA:21256"/>
        <dbReference type="ChEBI" id="CHEBI:43474"/>
        <dbReference type="ChEBI" id="CHEBI:57701"/>
        <dbReference type="ChEBI" id="CHEBI:58702"/>
        <dbReference type="ChEBI" id="CHEBI:145989"/>
        <dbReference type="EC" id="2.5.1.19"/>
    </reaction>
    <physiologicalReaction direction="left-to-right" evidence="6">
        <dbReference type="Rhea" id="RHEA:21257"/>
    </physiologicalReaction>
</comment>
<dbReference type="Proteomes" id="UP000289216">
    <property type="component" value="Unassembled WGS sequence"/>
</dbReference>
<dbReference type="InterPro" id="IPR006264">
    <property type="entry name" value="EPSP_synthase"/>
</dbReference>
<evidence type="ECO:0000256" key="3">
    <source>
        <dbReference type="ARBA" id="ARBA00022605"/>
    </source>
</evidence>
<feature type="domain" description="Enolpyruvate transferase" evidence="8">
    <location>
        <begin position="6"/>
        <end position="397"/>
    </location>
</feature>
<dbReference type="AlphaFoldDB" id="A0A4Q2KY74"/>
<feature type="binding site" evidence="7">
    <location>
        <position position="317"/>
    </location>
    <ligand>
        <name>3-phosphoshikimate</name>
        <dbReference type="ChEBI" id="CHEBI:145989"/>
    </ligand>
</feature>
<accession>A0A4Q2KY74</accession>
<feature type="binding site" evidence="7">
    <location>
        <position position="18"/>
    </location>
    <ligand>
        <name>phosphoenolpyruvate</name>
        <dbReference type="ChEBI" id="CHEBI:58702"/>
    </ligand>
</feature>
<feature type="binding site" evidence="7">
    <location>
        <position position="117"/>
    </location>
    <ligand>
        <name>phosphoenolpyruvate</name>
        <dbReference type="ChEBI" id="CHEBI:58702"/>
    </ligand>
</feature>
<evidence type="ECO:0000313" key="10">
    <source>
        <dbReference type="Proteomes" id="UP000289216"/>
    </source>
</evidence>
<dbReference type="PANTHER" id="PTHR21090:SF5">
    <property type="entry name" value="PENTAFUNCTIONAL AROM POLYPEPTIDE"/>
    <property type="match status" value="1"/>
</dbReference>
<reference evidence="9 10" key="1">
    <citation type="submission" date="2019-01" db="EMBL/GenBank/DDBJ databases">
        <title>Fusobacterium necrophorum Isolated From the Uterus of Dairy Cows.</title>
        <authorList>
            <person name="Francis A.M."/>
        </authorList>
    </citation>
    <scope>NUCLEOTIDE SEQUENCE [LARGE SCALE GENOMIC DNA]</scope>
    <source>
        <strain evidence="9 10">KG35</strain>
    </source>
</reference>
<dbReference type="NCBIfam" id="TIGR01356">
    <property type="entry name" value="aroA"/>
    <property type="match status" value="1"/>
</dbReference>
<dbReference type="PIRSF" id="PIRSF000505">
    <property type="entry name" value="EPSPS"/>
    <property type="match status" value="1"/>
</dbReference>
<dbReference type="GO" id="GO:0005737">
    <property type="term" value="C:cytoplasm"/>
    <property type="evidence" value="ECO:0007669"/>
    <property type="project" value="UniProtKB-SubCell"/>
</dbReference>
<feature type="binding site" evidence="7">
    <location>
        <position position="19"/>
    </location>
    <ligand>
        <name>3-phosphoshikimate</name>
        <dbReference type="ChEBI" id="CHEBI:145989"/>
    </ligand>
</feature>
<feature type="binding site" evidence="7">
    <location>
        <position position="321"/>
    </location>
    <ligand>
        <name>phosphoenolpyruvate</name>
        <dbReference type="ChEBI" id="CHEBI:58702"/>
    </ligand>
</feature>
<organism evidence="9 10">
    <name type="scientific">Fusobacterium necrophorum</name>
    <dbReference type="NCBI Taxonomy" id="859"/>
    <lineage>
        <taxon>Bacteria</taxon>
        <taxon>Fusobacteriati</taxon>
        <taxon>Fusobacteriota</taxon>
        <taxon>Fusobacteriia</taxon>
        <taxon>Fusobacteriales</taxon>
        <taxon>Fusobacteriaceae</taxon>
        <taxon>Fusobacterium</taxon>
    </lineage>
</organism>
<sequence>MKLFSNRLKGKVQIPASKSYCHRYIIAASLAKEMSILHNISLSDDIQSTIEIMKKLGAKIEQREQDFFIQKGDICDNKKNLHFFCSESASTLRFLIPLSLIHHRKVSFYGKNALVNRPLSPLFPILKSSGISFRTEGENNLCIQLKGQLKAGEYSLEGNISSQFITGLLFALPLLDGNSHLHILGNLESKAYVDMSLDVLEKFKIQIFREKNHFFIPGKQEYRAYSTTIEGDYSQAAFFLVANSLGNEIEIAGLAKDSKQADFQISSMIQALEEKAPHETLILDGSQCPDIVPILSVKAALTQGKTVIRNIKRLRIKECDRLHATADILNKLGAKVVENSSSLEFEGVSHFRGNSVSSFGDHRMAMMIAIASTRCQGEILLDNATCVSKSYPTFWEDFKNLGGKYVLG</sequence>
<comment type="caution">
    <text evidence="7">Lacks conserved residue(s) required for the propagation of feature annotation.</text>
</comment>
<feature type="binding site" evidence="7">
    <location>
        <position position="18"/>
    </location>
    <ligand>
        <name>3-phosphoshikimate</name>
        <dbReference type="ChEBI" id="CHEBI:145989"/>
    </ligand>
</feature>
<dbReference type="GO" id="GO:0009423">
    <property type="term" value="P:chorismate biosynthetic process"/>
    <property type="evidence" value="ECO:0007669"/>
    <property type="project" value="UniProtKB-UniRule"/>
</dbReference>
<dbReference type="UniPathway" id="UPA00053">
    <property type="reaction ID" value="UER00089"/>
</dbReference>
<feature type="binding site" evidence="7">
    <location>
        <position position="23"/>
    </location>
    <ligand>
        <name>3-phosphoshikimate</name>
        <dbReference type="ChEBI" id="CHEBI:145989"/>
    </ligand>
</feature>
<dbReference type="PANTHER" id="PTHR21090">
    <property type="entry name" value="AROM/DEHYDROQUINATE SYNTHASE"/>
    <property type="match status" value="1"/>
</dbReference>
<dbReference type="Gene3D" id="3.65.10.10">
    <property type="entry name" value="Enolpyruvate transferase domain"/>
    <property type="match status" value="2"/>
</dbReference>
<feature type="binding site" evidence="7">
    <location>
        <position position="363"/>
    </location>
    <ligand>
        <name>phosphoenolpyruvate</name>
        <dbReference type="ChEBI" id="CHEBI:58702"/>
    </ligand>
</feature>
<feature type="binding site" evidence="7">
    <location>
        <position position="163"/>
    </location>
    <ligand>
        <name>3-phosphoshikimate</name>
        <dbReference type="ChEBI" id="CHEBI:145989"/>
    </ligand>
</feature>
<feature type="binding site" evidence="7">
    <location>
        <position position="162"/>
    </location>
    <ligand>
        <name>3-phosphoshikimate</name>
        <dbReference type="ChEBI" id="CHEBI:145989"/>
    </ligand>
</feature>
<feature type="binding site" evidence="7">
    <location>
        <position position="290"/>
    </location>
    <ligand>
        <name>3-phosphoshikimate</name>
        <dbReference type="ChEBI" id="CHEBI:145989"/>
    </ligand>
</feature>
<evidence type="ECO:0000259" key="8">
    <source>
        <dbReference type="Pfam" id="PF00275"/>
    </source>
</evidence>
<feature type="binding site" evidence="7">
    <location>
        <position position="189"/>
    </location>
    <ligand>
        <name>3-phosphoshikimate</name>
        <dbReference type="ChEBI" id="CHEBI:145989"/>
    </ligand>
</feature>
<comment type="subunit">
    <text evidence="7">Monomer.</text>
</comment>
<dbReference type="GO" id="GO:0008652">
    <property type="term" value="P:amino acid biosynthetic process"/>
    <property type="evidence" value="ECO:0007669"/>
    <property type="project" value="UniProtKB-KW"/>
</dbReference>
<dbReference type="EMBL" id="SBAP01000021">
    <property type="protein sequence ID" value="RXZ68913.1"/>
    <property type="molecule type" value="Genomic_DNA"/>
</dbReference>
<proteinExistence type="inferred from homology"/>
<name>A0A4Q2KY74_9FUSO</name>
<protein>
    <recommendedName>
        <fullName evidence="7">3-phosphoshikimate 1-carboxyvinyltransferase</fullName>
        <ecNumber evidence="7">2.5.1.19</ecNumber>
    </recommendedName>
    <alternativeName>
        <fullName evidence="7">5-enolpyruvylshikimate-3-phosphate synthase</fullName>
        <shortName evidence="7">EPSP synthase</shortName>
        <shortName evidence="7">EPSPS</shortName>
    </alternativeName>
</protein>
<comment type="subcellular location">
    <subcellularLocation>
        <location evidence="7">Cytoplasm</location>
    </subcellularLocation>
</comment>
<dbReference type="EC" id="2.5.1.19" evidence="7"/>
<feature type="binding site" evidence="7">
    <location>
        <position position="161"/>
    </location>
    <ligand>
        <name>3-phosphoshikimate</name>
        <dbReference type="ChEBI" id="CHEBI:145989"/>
    </ligand>
</feature>
<dbReference type="Pfam" id="PF00275">
    <property type="entry name" value="EPSP_synthase"/>
    <property type="match status" value="1"/>
</dbReference>
<evidence type="ECO:0000256" key="5">
    <source>
        <dbReference type="ARBA" id="ARBA00023141"/>
    </source>
</evidence>
<evidence type="ECO:0000256" key="6">
    <source>
        <dbReference type="ARBA" id="ARBA00044633"/>
    </source>
</evidence>
<feature type="binding site" evidence="7">
    <location>
        <position position="389"/>
    </location>
    <ligand>
        <name>phosphoenolpyruvate</name>
        <dbReference type="ChEBI" id="CHEBI:58702"/>
    </ligand>
</feature>
<dbReference type="InterPro" id="IPR001986">
    <property type="entry name" value="Enolpyruvate_Tfrase_dom"/>
</dbReference>
<gene>
    <name evidence="7 9" type="primary">aroA</name>
    <name evidence="9" type="ORF">EPT53_08425</name>
</gene>
<evidence type="ECO:0000256" key="4">
    <source>
        <dbReference type="ARBA" id="ARBA00022679"/>
    </source>
</evidence>
<comment type="function">
    <text evidence="7">Catalyzes the transfer of the enolpyruvyl moiety of phosphoenolpyruvate (PEP) to the 5-hydroxyl of shikimate-3-phosphate (S3P) to produce enolpyruvyl shikimate-3-phosphate and inorganic phosphate.</text>
</comment>
<dbReference type="SUPFAM" id="SSF55205">
    <property type="entry name" value="EPT/RTPC-like"/>
    <property type="match status" value="1"/>
</dbReference>
<evidence type="ECO:0000256" key="2">
    <source>
        <dbReference type="ARBA" id="ARBA00009948"/>
    </source>
</evidence>
<dbReference type="HAMAP" id="MF_00210">
    <property type="entry name" value="EPSP_synth"/>
    <property type="match status" value="1"/>
</dbReference>
<dbReference type="InterPro" id="IPR023193">
    <property type="entry name" value="EPSP_synthase_CS"/>
</dbReference>
<comment type="pathway">
    <text evidence="1 7">Metabolic intermediate biosynthesis; chorismate biosynthesis; chorismate from D-erythrose 4-phosphate and phosphoenolpyruvate: step 6/7.</text>
</comment>
<dbReference type="InterPro" id="IPR036968">
    <property type="entry name" value="Enolpyruvate_Tfrase_sf"/>
</dbReference>
<dbReference type="InterPro" id="IPR013792">
    <property type="entry name" value="RNA3'P_cycl/enolpyr_Trfase_a/b"/>
</dbReference>
<comment type="similarity">
    <text evidence="2 7">Belongs to the EPSP synthase family.</text>
</comment>
<dbReference type="CDD" id="cd01556">
    <property type="entry name" value="EPSP_synthase"/>
    <property type="match status" value="1"/>
</dbReference>
<keyword evidence="7" id="KW-0963">Cytoplasm</keyword>
<dbReference type="GO" id="GO:0003866">
    <property type="term" value="F:3-phosphoshikimate 1-carboxyvinyltransferase activity"/>
    <property type="evidence" value="ECO:0007669"/>
    <property type="project" value="UniProtKB-UniRule"/>
</dbReference>
<keyword evidence="5 7" id="KW-0057">Aromatic amino acid biosynthesis</keyword>
<dbReference type="RefSeq" id="WP_129491466.1">
    <property type="nucleotide sequence ID" value="NZ_SBAP01000021.1"/>
</dbReference>
<evidence type="ECO:0000313" key="9">
    <source>
        <dbReference type="EMBL" id="RXZ68913.1"/>
    </source>
</evidence>
<dbReference type="GO" id="GO:0009073">
    <property type="term" value="P:aromatic amino acid family biosynthetic process"/>
    <property type="evidence" value="ECO:0007669"/>
    <property type="project" value="UniProtKB-KW"/>
</dbReference>
<keyword evidence="3 7" id="KW-0028">Amino-acid biosynthesis</keyword>
<feature type="binding site" evidence="7">
    <location>
        <position position="163"/>
    </location>
    <ligand>
        <name>phosphoenolpyruvate</name>
        <dbReference type="ChEBI" id="CHEBI:58702"/>
    </ligand>
</feature>
<comment type="caution">
    <text evidence="9">The sequence shown here is derived from an EMBL/GenBank/DDBJ whole genome shotgun (WGS) entry which is preliminary data.</text>
</comment>